<keyword evidence="3" id="KW-1185">Reference proteome</keyword>
<evidence type="ECO:0000313" key="3">
    <source>
        <dbReference type="Proteomes" id="UP000245812"/>
    </source>
</evidence>
<gene>
    <name evidence="2" type="ORF">C7456_103317</name>
</gene>
<dbReference type="AlphaFoldDB" id="A0A316IIB0"/>
<proteinExistence type="predicted"/>
<accession>A0A316IIB0</accession>
<comment type="caution">
    <text evidence="2">The sequence shown here is derived from an EMBL/GenBank/DDBJ whole genome shotgun (WGS) entry which is preliminary data.</text>
</comment>
<protein>
    <submittedName>
        <fullName evidence="2">Uncharacterized protein DUF3301</fullName>
    </submittedName>
</protein>
<organism evidence="2 3">
    <name type="scientific">Fulvimonas soli</name>
    <dbReference type="NCBI Taxonomy" id="155197"/>
    <lineage>
        <taxon>Bacteria</taxon>
        <taxon>Pseudomonadati</taxon>
        <taxon>Pseudomonadota</taxon>
        <taxon>Gammaproteobacteria</taxon>
        <taxon>Lysobacterales</taxon>
        <taxon>Rhodanobacteraceae</taxon>
        <taxon>Fulvimonas</taxon>
    </lineage>
</organism>
<evidence type="ECO:0000256" key="1">
    <source>
        <dbReference type="SAM" id="MobiDB-lite"/>
    </source>
</evidence>
<name>A0A316IIB0_9GAMM</name>
<dbReference type="InterPro" id="IPR021732">
    <property type="entry name" value="DUF3301"/>
</dbReference>
<dbReference type="RefSeq" id="WP_109722754.1">
    <property type="nucleotide sequence ID" value="NZ_MSZV01000005.1"/>
</dbReference>
<sequence>MGQWTDLSLLLALGAVIAPWLGLSRARERATEEVRRQCVRHGLQLLDETVGLRAVRLRRLGGRLRLERCYGFEVSIDGDDRESGQLWMAGRGMSGLSLPTVHLETLDDRPAGHGLPDNVVPLRPRSGQRSLH</sequence>
<reference evidence="2 3" key="1">
    <citation type="submission" date="2018-05" db="EMBL/GenBank/DDBJ databases">
        <title>Genomic Encyclopedia of Type Strains, Phase IV (KMG-IV): sequencing the most valuable type-strain genomes for metagenomic binning, comparative biology and taxonomic classification.</title>
        <authorList>
            <person name="Goeker M."/>
        </authorList>
    </citation>
    <scope>NUCLEOTIDE SEQUENCE [LARGE SCALE GENOMIC DNA]</scope>
    <source>
        <strain evidence="2 3">DSM 14263</strain>
    </source>
</reference>
<dbReference type="EMBL" id="QGHC01000003">
    <property type="protein sequence ID" value="PWK92194.1"/>
    <property type="molecule type" value="Genomic_DNA"/>
</dbReference>
<evidence type="ECO:0000313" key="2">
    <source>
        <dbReference type="EMBL" id="PWK92194.1"/>
    </source>
</evidence>
<feature type="region of interest" description="Disordered" evidence="1">
    <location>
        <begin position="107"/>
        <end position="132"/>
    </location>
</feature>
<dbReference type="Proteomes" id="UP000245812">
    <property type="component" value="Unassembled WGS sequence"/>
</dbReference>
<dbReference type="OrthoDB" id="5959530at2"/>
<dbReference type="Pfam" id="PF11743">
    <property type="entry name" value="DUF3301"/>
    <property type="match status" value="1"/>
</dbReference>